<dbReference type="Proteomes" id="UP000253782">
    <property type="component" value="Unassembled WGS sequence"/>
</dbReference>
<sequence length="79" mass="9020">MKVILYIVSWGFPIAVGCYMYFLFTFISRIKSEQAAYWASIGNPNNSVPSGQIKIMRLIFSSRALPADLFARYRAKIYG</sequence>
<evidence type="ECO:0000313" key="3">
    <source>
        <dbReference type="Proteomes" id="UP000253782"/>
    </source>
</evidence>
<evidence type="ECO:0000313" key="2">
    <source>
        <dbReference type="EMBL" id="RDD83189.1"/>
    </source>
</evidence>
<name>A0A369UXW8_9GAMM</name>
<feature type="transmembrane region" description="Helical" evidence="1">
    <location>
        <begin position="6"/>
        <end position="27"/>
    </location>
</feature>
<dbReference type="PROSITE" id="PS51257">
    <property type="entry name" value="PROKAR_LIPOPROTEIN"/>
    <property type="match status" value="1"/>
</dbReference>
<proteinExistence type="predicted"/>
<organism evidence="2 3">
    <name type="scientific">Dyella tabacisoli</name>
    <dbReference type="NCBI Taxonomy" id="2282381"/>
    <lineage>
        <taxon>Bacteria</taxon>
        <taxon>Pseudomonadati</taxon>
        <taxon>Pseudomonadota</taxon>
        <taxon>Gammaproteobacteria</taxon>
        <taxon>Lysobacterales</taxon>
        <taxon>Rhodanobacteraceae</taxon>
        <taxon>Dyella</taxon>
    </lineage>
</organism>
<keyword evidence="1" id="KW-0472">Membrane</keyword>
<comment type="caution">
    <text evidence="2">The sequence shown here is derived from an EMBL/GenBank/DDBJ whole genome shotgun (WGS) entry which is preliminary data.</text>
</comment>
<protein>
    <submittedName>
        <fullName evidence="2">Uncharacterized protein</fullName>
    </submittedName>
</protein>
<accession>A0A369UXW8</accession>
<gene>
    <name evidence="2" type="ORF">DVJ77_00860</name>
</gene>
<keyword evidence="3" id="KW-1185">Reference proteome</keyword>
<reference evidence="2 3" key="1">
    <citation type="submission" date="2018-07" db="EMBL/GenBank/DDBJ databases">
        <title>Dyella tabacisoli L4-6T, whole genome shotgun sequence.</title>
        <authorList>
            <person name="Zhou X.-K."/>
            <person name="Li W.-J."/>
            <person name="Duan Y.-Q."/>
        </authorList>
    </citation>
    <scope>NUCLEOTIDE SEQUENCE [LARGE SCALE GENOMIC DNA]</scope>
    <source>
        <strain evidence="2 3">L4-6</strain>
    </source>
</reference>
<dbReference type="AlphaFoldDB" id="A0A369UXW8"/>
<keyword evidence="1" id="KW-1133">Transmembrane helix</keyword>
<dbReference type="OrthoDB" id="9963051at2"/>
<dbReference type="EMBL" id="QQAH01000001">
    <property type="protein sequence ID" value="RDD83189.1"/>
    <property type="molecule type" value="Genomic_DNA"/>
</dbReference>
<keyword evidence="1" id="KW-0812">Transmembrane</keyword>
<evidence type="ECO:0000256" key="1">
    <source>
        <dbReference type="SAM" id="Phobius"/>
    </source>
</evidence>